<evidence type="ECO:0000256" key="2">
    <source>
        <dbReference type="ARBA" id="ARBA00013064"/>
    </source>
</evidence>
<proteinExistence type="inferred from homology"/>
<dbReference type="GO" id="GO:0008330">
    <property type="term" value="F:protein tyrosine/threonine phosphatase activity"/>
    <property type="evidence" value="ECO:0007669"/>
    <property type="project" value="TreeGrafter"/>
</dbReference>
<name>K3WLT1_GLOUD</name>
<dbReference type="Gene3D" id="3.90.190.10">
    <property type="entry name" value="Protein tyrosine phosphatase superfamily"/>
    <property type="match status" value="2"/>
</dbReference>
<feature type="region of interest" description="Disordered" evidence="5">
    <location>
        <begin position="867"/>
        <end position="886"/>
    </location>
</feature>
<dbReference type="InterPro" id="IPR036873">
    <property type="entry name" value="Rhodanese-like_dom_sf"/>
</dbReference>
<sequence>MQPRAIHIGRVDSRWLFNHIYVGALFVDARASAAFADNTICGAISIPPVDNCSSLADIQCCMDITKLSNRTDQQEDPLSLSPRKRNLRDIVVFGDREQLHAADSWMYKLLQLFVDDGLAASVKILDDCVSEFCRRYPFYTTKAVSATSSSVMQSGAYRVTYPNEIIEGFLYLGNMWQAESPQVIQDLGITHIVNATLDLGNIFVDKGVLYHEVKVRDTADADISACFDSTYQFIRRAKLAASPVWAASSGKYPAKPYRVLVHCTQGISRSATLVIMYLMRAHKMSLVQAFNFAHAGRGVIIPNEGFLRALLQEERRLFQSTSNSITEREMDLLIQGKIADRPPPPQRPLRKSFRGRARIHSRPKKTSSTTNRSVTARNLQASTTSQPYLRRGEQHEHDASMSVGEERQTKSSRGEGGVSRPTVEIIAPPGGRDGEPIAVMPKRHVRTGRVNCRWLYNQVQAARGLILIDTRPREAFEEDTIPSSISIPPMMNCYSLDDVEQGMLAEQRYMFTAKKRKLRDVVLFGETVKSKSSCSDSEAENEDSWLRHLERLIVQDGLVTSVKSLFDGFMTFRYRYPFYTTSAMLDDIAFGLTRTRSGTHNLNYPNEILEGFLFLGNMWHAQSKQVIQKLGITHVVNASLDVENVFANEGVLYQEVKIKDRPDADISAYFDSTFAFIESAKRMHHGRVLVHCTQGISRSATLVIMYLMRANNWSLVTAVNFAMASRGVVYPNEGFFRSLMAEEFRFKIFSLLEWKHKCSYCRKEFCSKCTSTRLANPEREKFVTGMEEQRKPRRVCDVLSTFGKPVCISYFEGTEPQVILDVIKTRFEVKSSQIVDISTDTGEPVRNVVELPDEAIVLVSIGKAGNVQENSQRSKQRGRNQSQNLTISPRERVLRERFSSEGNVDALNEHTVKQTDMRRTSSFQLDQLAAGSAVDIAEMNDKKFRELWKLSFPTMGVIERQALLKIRNPGILMDVMLGVSSLSCGAMTIQDFNRRLMELGYPDSDREIVIALLDQSRRANGITMC</sequence>
<reference evidence="9" key="3">
    <citation type="submission" date="2015-02" db="UniProtKB">
        <authorList>
            <consortium name="EnsemblProtists"/>
        </authorList>
    </citation>
    <scope>IDENTIFICATION</scope>
    <source>
        <strain evidence="9">DAOM BR144</strain>
    </source>
</reference>
<evidence type="ECO:0000259" key="7">
    <source>
        <dbReference type="PROSITE" id="PS50056"/>
    </source>
</evidence>
<dbReference type="InterPro" id="IPR011011">
    <property type="entry name" value="Znf_FYVE_PHD"/>
</dbReference>
<dbReference type="eggNOG" id="KOG1716">
    <property type="taxonomic scope" value="Eukaryota"/>
</dbReference>
<dbReference type="PROSITE" id="PS50056">
    <property type="entry name" value="TYR_PHOSPHATASE_2"/>
    <property type="match status" value="2"/>
</dbReference>
<dbReference type="Pfam" id="PF00782">
    <property type="entry name" value="DSPc"/>
    <property type="match status" value="2"/>
</dbReference>
<feature type="domain" description="Tyrosine specific protein phosphatases" evidence="7">
    <location>
        <begin position="674"/>
        <end position="726"/>
    </location>
</feature>
<dbReference type="InterPro" id="IPR020422">
    <property type="entry name" value="TYR_PHOSPHATASE_DUAL_dom"/>
</dbReference>
<evidence type="ECO:0000313" key="10">
    <source>
        <dbReference type="Proteomes" id="UP000019132"/>
    </source>
</evidence>
<keyword evidence="3" id="KW-0378">Hydrolase</keyword>
<accession>K3WLT1</accession>
<feature type="compositionally biased region" description="Polar residues" evidence="5">
    <location>
        <begin position="366"/>
        <end position="387"/>
    </location>
</feature>
<dbReference type="InterPro" id="IPR029021">
    <property type="entry name" value="Prot-tyrosine_phosphatase-like"/>
</dbReference>
<evidence type="ECO:0000256" key="1">
    <source>
        <dbReference type="ARBA" id="ARBA00008601"/>
    </source>
</evidence>
<protein>
    <recommendedName>
        <fullName evidence="2">protein-tyrosine-phosphatase</fullName>
        <ecNumber evidence="2">3.1.3.48</ecNumber>
    </recommendedName>
</protein>
<dbReference type="InParanoid" id="K3WLT1"/>
<feature type="region of interest" description="Disordered" evidence="5">
    <location>
        <begin position="336"/>
        <end position="435"/>
    </location>
</feature>
<evidence type="ECO:0000256" key="4">
    <source>
        <dbReference type="ARBA" id="ARBA00022912"/>
    </source>
</evidence>
<feature type="domain" description="Rhodanese" evidence="8">
    <location>
        <begin position="461"/>
        <end position="488"/>
    </location>
</feature>
<dbReference type="Gene3D" id="3.30.40.10">
    <property type="entry name" value="Zinc/RING finger domain, C3HC4 (zinc finger)"/>
    <property type="match status" value="1"/>
</dbReference>
<dbReference type="HOGENOM" id="CLU_011362_0_0_1"/>
<reference evidence="10" key="1">
    <citation type="journal article" date="2010" name="Genome Biol.">
        <title>Genome sequence of the necrotrophic plant pathogen Pythium ultimum reveals original pathogenicity mechanisms and effector repertoire.</title>
        <authorList>
            <person name="Levesque C.A."/>
            <person name="Brouwer H."/>
            <person name="Cano L."/>
            <person name="Hamilton J.P."/>
            <person name="Holt C."/>
            <person name="Huitema E."/>
            <person name="Raffaele S."/>
            <person name="Robideau G.P."/>
            <person name="Thines M."/>
            <person name="Win J."/>
            <person name="Zerillo M.M."/>
            <person name="Beakes G.W."/>
            <person name="Boore J.L."/>
            <person name="Busam D."/>
            <person name="Dumas B."/>
            <person name="Ferriera S."/>
            <person name="Fuerstenberg S.I."/>
            <person name="Gachon C.M."/>
            <person name="Gaulin E."/>
            <person name="Govers F."/>
            <person name="Grenville-Briggs L."/>
            <person name="Horner N."/>
            <person name="Hostetler J."/>
            <person name="Jiang R.H."/>
            <person name="Johnson J."/>
            <person name="Krajaejun T."/>
            <person name="Lin H."/>
            <person name="Meijer H.J."/>
            <person name="Moore B."/>
            <person name="Morris P."/>
            <person name="Phuntmart V."/>
            <person name="Puiu D."/>
            <person name="Shetty J."/>
            <person name="Stajich J.E."/>
            <person name="Tripathy S."/>
            <person name="Wawra S."/>
            <person name="van West P."/>
            <person name="Whitty B.R."/>
            <person name="Coutinho P.M."/>
            <person name="Henrissat B."/>
            <person name="Martin F."/>
            <person name="Thomas P.D."/>
            <person name="Tyler B.M."/>
            <person name="De Vries R.P."/>
            <person name="Kamoun S."/>
            <person name="Yandell M."/>
            <person name="Tisserat N."/>
            <person name="Buell C.R."/>
        </authorList>
    </citation>
    <scope>NUCLEOTIDE SEQUENCE</scope>
    <source>
        <strain evidence="10">DAOM:BR144</strain>
    </source>
</reference>
<dbReference type="EnsemblProtists" id="PYU1_T005923">
    <property type="protein sequence ID" value="PYU1_T005923"/>
    <property type="gene ID" value="PYU1_G005911"/>
</dbReference>
<dbReference type="PROSITE" id="PS50206">
    <property type="entry name" value="RHODANESE_3"/>
    <property type="match status" value="1"/>
</dbReference>
<evidence type="ECO:0000256" key="3">
    <source>
        <dbReference type="ARBA" id="ARBA00022801"/>
    </source>
</evidence>
<evidence type="ECO:0000259" key="8">
    <source>
        <dbReference type="PROSITE" id="PS50206"/>
    </source>
</evidence>
<dbReference type="PANTHER" id="PTHR10159">
    <property type="entry name" value="DUAL SPECIFICITY PROTEIN PHOSPHATASE"/>
    <property type="match status" value="1"/>
</dbReference>
<dbReference type="InterPro" id="IPR000340">
    <property type="entry name" value="Dual-sp_phosphatase_cat-dom"/>
</dbReference>
<dbReference type="SMART" id="SM00195">
    <property type="entry name" value="DSPc"/>
    <property type="match status" value="2"/>
</dbReference>
<dbReference type="PROSITE" id="PS50054">
    <property type="entry name" value="TYR_PHOSPHATASE_DUAL"/>
    <property type="match status" value="2"/>
</dbReference>
<dbReference type="PANTHER" id="PTHR10159:SF519">
    <property type="entry name" value="DUAL SPECIFICITY PROTEIN PHOSPHATASE MPK3"/>
    <property type="match status" value="1"/>
</dbReference>
<dbReference type="GO" id="GO:0043409">
    <property type="term" value="P:negative regulation of MAPK cascade"/>
    <property type="evidence" value="ECO:0007669"/>
    <property type="project" value="TreeGrafter"/>
</dbReference>
<dbReference type="EMBL" id="GL376573">
    <property type="status" value="NOT_ANNOTATED_CDS"/>
    <property type="molecule type" value="Genomic_DNA"/>
</dbReference>
<dbReference type="PROSITE" id="PS00383">
    <property type="entry name" value="TYR_PHOSPHATASE_1"/>
    <property type="match status" value="2"/>
</dbReference>
<dbReference type="GO" id="GO:0033550">
    <property type="term" value="F:MAP kinase tyrosine phosphatase activity"/>
    <property type="evidence" value="ECO:0007669"/>
    <property type="project" value="TreeGrafter"/>
</dbReference>
<dbReference type="CDD" id="cd14498">
    <property type="entry name" value="DSP"/>
    <property type="match status" value="2"/>
</dbReference>
<feature type="compositionally biased region" description="Basic residues" evidence="5">
    <location>
        <begin position="348"/>
        <end position="365"/>
    </location>
</feature>
<keyword evidence="4" id="KW-0904">Protein phosphatase</keyword>
<feature type="domain" description="Tyrosine-protein phosphatase" evidence="6">
    <location>
        <begin position="161"/>
        <end position="319"/>
    </location>
</feature>
<evidence type="ECO:0000256" key="5">
    <source>
        <dbReference type="SAM" id="MobiDB-lite"/>
    </source>
</evidence>
<dbReference type="GO" id="GO:0005737">
    <property type="term" value="C:cytoplasm"/>
    <property type="evidence" value="ECO:0007669"/>
    <property type="project" value="TreeGrafter"/>
</dbReference>
<keyword evidence="10" id="KW-1185">Reference proteome</keyword>
<feature type="compositionally biased region" description="Basic and acidic residues" evidence="5">
    <location>
        <begin position="390"/>
        <end position="413"/>
    </location>
</feature>
<dbReference type="SUPFAM" id="SSF57903">
    <property type="entry name" value="FYVE/PHD zinc finger"/>
    <property type="match status" value="1"/>
</dbReference>
<dbReference type="SUPFAM" id="SSF52821">
    <property type="entry name" value="Rhodanese/Cell cycle control phosphatase"/>
    <property type="match status" value="2"/>
</dbReference>
<dbReference type="FunFam" id="3.90.190.10:FF:000109">
    <property type="entry name" value="Dual specificity phosphatase"/>
    <property type="match status" value="1"/>
</dbReference>
<dbReference type="STRING" id="431595.K3WLT1"/>
<dbReference type="VEuPathDB" id="FungiDB:PYU1_G005911"/>
<dbReference type="GO" id="GO:0017017">
    <property type="term" value="F:MAP kinase tyrosine/serine/threonine phosphatase activity"/>
    <property type="evidence" value="ECO:0007669"/>
    <property type="project" value="TreeGrafter"/>
</dbReference>
<comment type="similarity">
    <text evidence="1">Belongs to the protein-tyrosine phosphatase family. Non-receptor class dual specificity subfamily.</text>
</comment>
<evidence type="ECO:0000259" key="6">
    <source>
        <dbReference type="PROSITE" id="PS50054"/>
    </source>
</evidence>
<dbReference type="Gene3D" id="3.40.250.10">
    <property type="entry name" value="Rhodanese-like domain"/>
    <property type="match status" value="2"/>
</dbReference>
<dbReference type="InterPro" id="IPR013083">
    <property type="entry name" value="Znf_RING/FYVE/PHD"/>
</dbReference>
<feature type="domain" description="Tyrosine specific protein phosphatases" evidence="7">
    <location>
        <begin position="231"/>
        <end position="308"/>
    </location>
</feature>
<dbReference type="Proteomes" id="UP000019132">
    <property type="component" value="Unassembled WGS sequence"/>
</dbReference>
<reference evidence="10" key="2">
    <citation type="submission" date="2010-04" db="EMBL/GenBank/DDBJ databases">
        <authorList>
            <person name="Buell R."/>
            <person name="Hamilton J."/>
            <person name="Hostetler J."/>
        </authorList>
    </citation>
    <scope>NUCLEOTIDE SEQUENCE [LARGE SCALE GENOMIC DNA]</scope>
    <source>
        <strain evidence="10">DAOM:BR144</strain>
    </source>
</reference>
<dbReference type="InterPro" id="IPR000387">
    <property type="entry name" value="Tyr_Pase_dom"/>
</dbReference>
<dbReference type="EC" id="3.1.3.48" evidence="2"/>
<dbReference type="SUPFAM" id="SSF52799">
    <property type="entry name" value="(Phosphotyrosine protein) phosphatases II"/>
    <property type="match status" value="2"/>
</dbReference>
<feature type="domain" description="Tyrosine-protein phosphatase" evidence="6">
    <location>
        <begin position="604"/>
        <end position="748"/>
    </location>
</feature>
<dbReference type="AlphaFoldDB" id="K3WLT1"/>
<dbReference type="InterPro" id="IPR016130">
    <property type="entry name" value="Tyr_Pase_AS"/>
</dbReference>
<dbReference type="CDD" id="cd00065">
    <property type="entry name" value="FYVE_like_SF"/>
    <property type="match status" value="1"/>
</dbReference>
<evidence type="ECO:0000313" key="9">
    <source>
        <dbReference type="EnsemblProtists" id="PYU1_T005923"/>
    </source>
</evidence>
<dbReference type="InterPro" id="IPR001763">
    <property type="entry name" value="Rhodanese-like_dom"/>
</dbReference>
<organism evidence="9 10">
    <name type="scientific">Globisporangium ultimum (strain ATCC 200006 / CBS 805.95 / DAOM BR144)</name>
    <name type="common">Pythium ultimum</name>
    <dbReference type="NCBI Taxonomy" id="431595"/>
    <lineage>
        <taxon>Eukaryota</taxon>
        <taxon>Sar</taxon>
        <taxon>Stramenopiles</taxon>
        <taxon>Oomycota</taxon>
        <taxon>Peronosporomycetes</taxon>
        <taxon>Pythiales</taxon>
        <taxon>Pythiaceae</taxon>
        <taxon>Globisporangium</taxon>
    </lineage>
</organism>